<evidence type="ECO:0000313" key="2">
    <source>
        <dbReference type="EMBL" id="ODP30457.1"/>
    </source>
</evidence>
<accession>A0A1E3L9F2</accession>
<name>A0A1E3L9F2_9BACL</name>
<keyword evidence="3" id="KW-1185">Reference proteome</keyword>
<sequence length="302" mass="33196">MKKNRLGTSDLIVGEIGLGCMSLGTDESQVIPLLHEALDLGINFLDTADIYDNGHNEELIGKAIKGRRSEVIIASKVGNTRVEGQEGLVWNPSKAHIMEAVKDSLRRLQTDYIDLYQLHGGTLDDNMDETIEAFAQLKREGLIREYGISSIRPNVIREYVDRSHIVSVMSQYSILDRRPEEEVLPLLTQKGISAIVRGAVASGALADGREDKAQKGYLDISGEDVVSLRQQLEPLTQADRSLSQTAIQYVLSHPAVAVLAAGASSSQQLRENVEAASSPALTDDELQLIRSIRPANQYTQHR</sequence>
<gene>
    <name evidence="2" type="ORF">PTI45_00178</name>
</gene>
<dbReference type="InterPro" id="IPR020471">
    <property type="entry name" value="AKR"/>
</dbReference>
<dbReference type="AlphaFoldDB" id="A0A1E3L9F2"/>
<dbReference type="PATRIC" id="fig|1886670.3.peg.179"/>
<dbReference type="Pfam" id="PF00248">
    <property type="entry name" value="Aldo_ket_red"/>
    <property type="match status" value="1"/>
</dbReference>
<feature type="domain" description="NADP-dependent oxidoreductase" evidence="1">
    <location>
        <begin position="15"/>
        <end position="292"/>
    </location>
</feature>
<dbReference type="PANTHER" id="PTHR43312:SF1">
    <property type="entry name" value="NADP-DEPENDENT OXIDOREDUCTASE DOMAIN-CONTAINING PROTEIN"/>
    <property type="match status" value="1"/>
</dbReference>
<dbReference type="InterPro" id="IPR036812">
    <property type="entry name" value="NAD(P)_OxRdtase_dom_sf"/>
</dbReference>
<dbReference type="InterPro" id="IPR053135">
    <property type="entry name" value="AKR2_Oxidoreductase"/>
</dbReference>
<dbReference type="PANTHER" id="PTHR43312">
    <property type="entry name" value="D-THREO-ALDOSE 1-DEHYDROGENASE"/>
    <property type="match status" value="1"/>
</dbReference>
<dbReference type="InterPro" id="IPR023210">
    <property type="entry name" value="NADP_OxRdtase_dom"/>
</dbReference>
<reference evidence="2 3" key="1">
    <citation type="submission" date="2016-08" db="EMBL/GenBank/DDBJ databases">
        <title>Genome sequencing of Paenibacillus sp. TI45-13ar, isolated from Korean traditional nuruk.</title>
        <authorList>
            <person name="Kim S.-J."/>
        </authorList>
    </citation>
    <scope>NUCLEOTIDE SEQUENCE [LARGE SCALE GENOMIC DNA]</scope>
    <source>
        <strain evidence="2 3">TI45-13ar</strain>
    </source>
</reference>
<protein>
    <submittedName>
        <fullName evidence="2">Aryl-alcohol dehydrogenase (NADP(+))</fullName>
        <ecNumber evidence="2">1.1.1.91</ecNumber>
    </submittedName>
</protein>
<dbReference type="RefSeq" id="WP_069325665.1">
    <property type="nucleotide sequence ID" value="NZ_MDER01000002.1"/>
</dbReference>
<evidence type="ECO:0000259" key="1">
    <source>
        <dbReference type="Pfam" id="PF00248"/>
    </source>
</evidence>
<evidence type="ECO:0000313" key="3">
    <source>
        <dbReference type="Proteomes" id="UP000094578"/>
    </source>
</evidence>
<dbReference type="PRINTS" id="PR00069">
    <property type="entry name" value="ALDKETRDTASE"/>
</dbReference>
<comment type="caution">
    <text evidence="2">The sequence shown here is derived from an EMBL/GenBank/DDBJ whole genome shotgun (WGS) entry which is preliminary data.</text>
</comment>
<proteinExistence type="predicted"/>
<dbReference type="GO" id="GO:0047681">
    <property type="term" value="F:aryl-alcohol dehydrogenase (NADP+) activity"/>
    <property type="evidence" value="ECO:0007669"/>
    <property type="project" value="UniProtKB-EC"/>
</dbReference>
<dbReference type="EMBL" id="MDER01000002">
    <property type="protein sequence ID" value="ODP30457.1"/>
    <property type="molecule type" value="Genomic_DNA"/>
</dbReference>
<dbReference type="CDD" id="cd19086">
    <property type="entry name" value="AKR_AKR11C1"/>
    <property type="match status" value="1"/>
</dbReference>
<dbReference type="Gene3D" id="3.20.20.100">
    <property type="entry name" value="NADP-dependent oxidoreductase domain"/>
    <property type="match status" value="1"/>
</dbReference>
<dbReference type="Proteomes" id="UP000094578">
    <property type="component" value="Unassembled WGS sequence"/>
</dbReference>
<dbReference type="STRING" id="1886670.PTI45_00178"/>
<dbReference type="SUPFAM" id="SSF51430">
    <property type="entry name" value="NAD(P)-linked oxidoreductase"/>
    <property type="match status" value="1"/>
</dbReference>
<keyword evidence="2" id="KW-0560">Oxidoreductase</keyword>
<dbReference type="EC" id="1.1.1.91" evidence="2"/>
<organism evidence="2 3">
    <name type="scientific">Paenibacillus nuruki</name>
    <dbReference type="NCBI Taxonomy" id="1886670"/>
    <lineage>
        <taxon>Bacteria</taxon>
        <taxon>Bacillati</taxon>
        <taxon>Bacillota</taxon>
        <taxon>Bacilli</taxon>
        <taxon>Bacillales</taxon>
        <taxon>Paenibacillaceae</taxon>
        <taxon>Paenibacillus</taxon>
    </lineage>
</organism>